<keyword evidence="4" id="KW-1185">Reference proteome</keyword>
<reference evidence="3" key="1">
    <citation type="submission" date="2022-03" db="EMBL/GenBank/DDBJ databases">
        <title>Bacterial whole genome sequence for Hymenobacter sp. DH14.</title>
        <authorList>
            <person name="Le V."/>
        </authorList>
    </citation>
    <scope>NUCLEOTIDE SEQUENCE</scope>
    <source>
        <strain evidence="3">DH14</strain>
    </source>
</reference>
<dbReference type="Proteomes" id="UP001139193">
    <property type="component" value="Unassembled WGS sequence"/>
</dbReference>
<protein>
    <submittedName>
        <fullName evidence="3">DUF4178 domain-containing protein</fullName>
    </submittedName>
</protein>
<evidence type="ECO:0000256" key="1">
    <source>
        <dbReference type="SAM" id="Phobius"/>
    </source>
</evidence>
<evidence type="ECO:0000313" key="4">
    <source>
        <dbReference type="Proteomes" id="UP001139193"/>
    </source>
</evidence>
<dbReference type="Pfam" id="PF13785">
    <property type="entry name" value="DUF4178"/>
    <property type="match status" value="1"/>
</dbReference>
<keyword evidence="1" id="KW-0472">Membrane</keyword>
<organism evidence="3 4">
    <name type="scientific">Hymenobacter cyanobacteriorum</name>
    <dbReference type="NCBI Taxonomy" id="2926463"/>
    <lineage>
        <taxon>Bacteria</taxon>
        <taxon>Pseudomonadati</taxon>
        <taxon>Bacteroidota</taxon>
        <taxon>Cytophagia</taxon>
        <taxon>Cytophagales</taxon>
        <taxon>Hymenobacteraceae</taxon>
        <taxon>Hymenobacter</taxon>
    </lineage>
</organism>
<name>A0A9X2AG97_9BACT</name>
<feature type="transmembrane region" description="Helical" evidence="1">
    <location>
        <begin position="390"/>
        <end position="408"/>
    </location>
</feature>
<accession>A0A9X2AG97</accession>
<feature type="domain" description="DUF4178" evidence="2">
    <location>
        <begin position="69"/>
        <end position="200"/>
    </location>
</feature>
<gene>
    <name evidence="3" type="ORF">MON38_01470</name>
</gene>
<comment type="caution">
    <text evidence="3">The sequence shown here is derived from an EMBL/GenBank/DDBJ whole genome shotgun (WGS) entry which is preliminary data.</text>
</comment>
<feature type="transmembrane region" description="Helical" evidence="1">
    <location>
        <begin position="234"/>
        <end position="255"/>
    </location>
</feature>
<dbReference type="EMBL" id="JALBGC010000001">
    <property type="protein sequence ID" value="MCI1186070.1"/>
    <property type="molecule type" value="Genomic_DNA"/>
</dbReference>
<evidence type="ECO:0000259" key="2">
    <source>
        <dbReference type="Pfam" id="PF13785"/>
    </source>
</evidence>
<sequence length="430" mass="48661">MSETATPRPESAQLDCPECHTSITYYDVEDSEYYACPNCHAYFRWSGEETPKVFGNYKDAPKTSPVLPLGILGLLDGALYRVVGLTSRCEANHPQYSWREYQLLQPETGRYVQLAEYDGHWTLIWAASHLDKNREDFKLPDFRIFNKYQSRINWALGEFDWDIESDQSLYVTEYVNPPLLLVQEKRGRESNWYRGRHVAPEELATAFNISRSALPHTEGTGMAEPAPGSRSWPALWTLTGILIAALLLTQLLLAVRTGSPVLSQTIQVEPNTTATAAPGTGRVLVSPSFALDHQTALDIELNATLSNQWLELPVSLVNEQTGRGFEFTKNIEFYSGVEGGESWSEGSREVEAVLSRVPAGRYHLNFYPFTEKGVSPEIKVTVWANPALPSNFFVVLALILLVPGFQLLRRHWHERRRWANSDYNPYATEE</sequence>
<dbReference type="AlphaFoldDB" id="A0A9X2AG97"/>
<keyword evidence="1" id="KW-0812">Transmembrane</keyword>
<keyword evidence="1" id="KW-1133">Transmembrane helix</keyword>
<dbReference type="InterPro" id="IPR025235">
    <property type="entry name" value="DUF4178"/>
</dbReference>
<proteinExistence type="predicted"/>
<dbReference type="RefSeq" id="WP_241934354.1">
    <property type="nucleotide sequence ID" value="NZ_JALBGC010000001.1"/>
</dbReference>
<evidence type="ECO:0000313" key="3">
    <source>
        <dbReference type="EMBL" id="MCI1186070.1"/>
    </source>
</evidence>